<organism evidence="2 3">
    <name type="scientific">Georgenia soli</name>
    <dbReference type="NCBI Taxonomy" id="638953"/>
    <lineage>
        <taxon>Bacteria</taxon>
        <taxon>Bacillati</taxon>
        <taxon>Actinomycetota</taxon>
        <taxon>Actinomycetes</taxon>
        <taxon>Micrococcales</taxon>
        <taxon>Bogoriellaceae</taxon>
        <taxon>Georgenia</taxon>
    </lineage>
</organism>
<feature type="region of interest" description="Disordered" evidence="1">
    <location>
        <begin position="57"/>
        <end position="86"/>
    </location>
</feature>
<name>A0A2A9EP03_9MICO</name>
<dbReference type="AlphaFoldDB" id="A0A2A9EP03"/>
<sequence>MSTTSRVRGSDMFVGHTDPALEGPPMSRTTAPRLARTLVLLASGALAAAGLAACTGASSGDGATAPGSGSTASETSAPEPTAAAEPATVTWDHPELEGYAVSEEPPTDTVVQLENDDLACLLQLTHEVIPDAGIDDSTYTDTAIKNATSALGEITETGREDSAIPSDAGPLAAREVSLTASSGAQELDVRMLLRASSADQVLVGLVHVCPAGGLDEATWDSFVAGTTLHGTTATSF</sequence>
<feature type="region of interest" description="Disordered" evidence="1">
    <location>
        <begin position="1"/>
        <end position="28"/>
    </location>
</feature>
<dbReference type="Proteomes" id="UP000222106">
    <property type="component" value="Unassembled WGS sequence"/>
</dbReference>
<evidence type="ECO:0000313" key="2">
    <source>
        <dbReference type="EMBL" id="PFG40827.1"/>
    </source>
</evidence>
<dbReference type="EMBL" id="PDJI01000004">
    <property type="protein sequence ID" value="PFG40827.1"/>
    <property type="molecule type" value="Genomic_DNA"/>
</dbReference>
<accession>A0A2A9EP03</accession>
<comment type="caution">
    <text evidence="2">The sequence shown here is derived from an EMBL/GenBank/DDBJ whole genome shotgun (WGS) entry which is preliminary data.</text>
</comment>
<reference evidence="2 3" key="1">
    <citation type="submission" date="2017-10" db="EMBL/GenBank/DDBJ databases">
        <title>Sequencing the genomes of 1000 actinobacteria strains.</title>
        <authorList>
            <person name="Klenk H.-P."/>
        </authorList>
    </citation>
    <scope>NUCLEOTIDE SEQUENCE [LARGE SCALE GENOMIC DNA]</scope>
    <source>
        <strain evidence="2 3">DSM 21838</strain>
    </source>
</reference>
<proteinExistence type="predicted"/>
<keyword evidence="3" id="KW-1185">Reference proteome</keyword>
<evidence type="ECO:0000256" key="1">
    <source>
        <dbReference type="SAM" id="MobiDB-lite"/>
    </source>
</evidence>
<evidence type="ECO:0000313" key="3">
    <source>
        <dbReference type="Proteomes" id="UP000222106"/>
    </source>
</evidence>
<protein>
    <recommendedName>
        <fullName evidence="4">Lipoprotein LpqN</fullName>
    </recommendedName>
</protein>
<feature type="compositionally biased region" description="Low complexity" evidence="1">
    <location>
        <begin position="70"/>
        <end position="86"/>
    </location>
</feature>
<evidence type="ECO:0008006" key="4">
    <source>
        <dbReference type="Google" id="ProtNLM"/>
    </source>
</evidence>
<gene>
    <name evidence="2" type="ORF">ATJ97_3364</name>
</gene>